<comment type="caution">
    <text evidence="1">The sequence shown here is derived from an EMBL/GenBank/DDBJ whole genome shotgun (WGS) entry which is preliminary data.</text>
</comment>
<dbReference type="InterPro" id="IPR053838">
    <property type="entry name" value="DUF6925"/>
</dbReference>
<evidence type="ECO:0000313" key="1">
    <source>
        <dbReference type="EMBL" id="GJD46575.1"/>
    </source>
</evidence>
<gene>
    <name evidence="1" type="ORF">AFCDBAGC_4457</name>
</gene>
<proteinExistence type="predicted"/>
<reference evidence="1 2" key="1">
    <citation type="journal article" date="2021" name="Front. Microbiol.">
        <title>Comprehensive Comparative Genomics and Phenotyping of Methylobacterium Species.</title>
        <authorList>
            <person name="Alessa O."/>
            <person name="Ogura Y."/>
            <person name="Fujitani Y."/>
            <person name="Takami H."/>
            <person name="Hayashi T."/>
            <person name="Sahin N."/>
            <person name="Tani A."/>
        </authorList>
    </citation>
    <scope>NUCLEOTIDE SEQUENCE [LARGE SCALE GENOMIC DNA]</scope>
    <source>
        <strain evidence="1 2">DSM 23679</strain>
    </source>
</reference>
<accession>A0ABQ4QMT4</accession>
<protein>
    <submittedName>
        <fullName evidence="1">Uncharacterized protein</fullName>
    </submittedName>
</protein>
<evidence type="ECO:0000313" key="2">
    <source>
        <dbReference type="Proteomes" id="UP001055117"/>
    </source>
</evidence>
<dbReference type="Proteomes" id="UP001055117">
    <property type="component" value="Unassembled WGS sequence"/>
</dbReference>
<dbReference type="RefSeq" id="WP_238272973.1">
    <property type="nucleotide sequence ID" value="NZ_BPQG01000081.1"/>
</dbReference>
<sequence>MPLDANDREILLDALADPASAWSLGAFGAAAEFRRGQDEPFATLEAGRVGLRTARGGVVLTLIETLRPVAYEMPVGDGWSHAVALCLPATSLVPPARMGFTDFGPDAEALDPTRREAVSFDLGLGLSPASVRIRTDRPAALDRLRAHRGSASIDFDAVIRPELVAGGADLVVAGPLGRIEMLGGAGDASGPRAFVVPKILLRRLTHLATAPIPVGLVPVGHLYPPHPCRDAAGRAMPFERARHDAFQALLARWGDRDGFALKAAILSGGPRPAQAADRWVRAIERVAGAQAGYLAHSR</sequence>
<name>A0ABQ4QMT4_9HYPH</name>
<dbReference type="EMBL" id="BPQG01000081">
    <property type="protein sequence ID" value="GJD46575.1"/>
    <property type="molecule type" value="Genomic_DNA"/>
</dbReference>
<dbReference type="Pfam" id="PF21973">
    <property type="entry name" value="DUF6925"/>
    <property type="match status" value="1"/>
</dbReference>
<organism evidence="1 2">
    <name type="scientific">Methylobacterium cerastii</name>
    <dbReference type="NCBI Taxonomy" id="932741"/>
    <lineage>
        <taxon>Bacteria</taxon>
        <taxon>Pseudomonadati</taxon>
        <taxon>Pseudomonadota</taxon>
        <taxon>Alphaproteobacteria</taxon>
        <taxon>Hyphomicrobiales</taxon>
        <taxon>Methylobacteriaceae</taxon>
        <taxon>Methylobacterium</taxon>
    </lineage>
</organism>
<keyword evidence="2" id="KW-1185">Reference proteome</keyword>